<accession>A0A418MDR0</accession>
<dbReference type="AlphaFoldDB" id="A0A418MDR0"/>
<evidence type="ECO:0000256" key="5">
    <source>
        <dbReference type="ARBA" id="ARBA00023136"/>
    </source>
</evidence>
<sequence>MLSKLLFTRIGRFKLVAWLEGISFLVLLFIAMPLKYVWGQPWLVQNVGMIHGILFILYLLYLVQANIDLRWNVRKTLIAAAASFIPFGTFYVDLKMLPRTLEGAERK</sequence>
<evidence type="ECO:0000313" key="9">
    <source>
        <dbReference type="Proteomes" id="UP000283523"/>
    </source>
</evidence>
<feature type="transmembrane region" description="Helical" evidence="6">
    <location>
        <begin position="12"/>
        <end position="31"/>
    </location>
</feature>
<feature type="domain" description="DUF3817" evidence="7">
    <location>
        <begin position="11"/>
        <end position="96"/>
    </location>
</feature>
<dbReference type="NCBIfam" id="TIGR03954">
    <property type="entry name" value="integ_memb_HG"/>
    <property type="match status" value="1"/>
</dbReference>
<comment type="caution">
    <text evidence="8">The sequence shown here is derived from an EMBL/GenBank/DDBJ whole genome shotgun (WGS) entry which is preliminary data.</text>
</comment>
<evidence type="ECO:0000259" key="7">
    <source>
        <dbReference type="Pfam" id="PF12823"/>
    </source>
</evidence>
<evidence type="ECO:0000256" key="3">
    <source>
        <dbReference type="ARBA" id="ARBA00022692"/>
    </source>
</evidence>
<dbReference type="EMBL" id="QXED01000002">
    <property type="protein sequence ID" value="RIV24959.1"/>
    <property type="molecule type" value="Genomic_DNA"/>
</dbReference>
<gene>
    <name evidence="8" type="ORF">DYU11_06470</name>
</gene>
<dbReference type="Proteomes" id="UP000283523">
    <property type="component" value="Unassembled WGS sequence"/>
</dbReference>
<dbReference type="GO" id="GO:0005886">
    <property type="term" value="C:plasma membrane"/>
    <property type="evidence" value="ECO:0007669"/>
    <property type="project" value="UniProtKB-SubCell"/>
</dbReference>
<feature type="transmembrane region" description="Helical" evidence="6">
    <location>
        <begin position="43"/>
        <end position="63"/>
    </location>
</feature>
<dbReference type="OrthoDB" id="1121311at2"/>
<evidence type="ECO:0000313" key="8">
    <source>
        <dbReference type="EMBL" id="RIV24959.1"/>
    </source>
</evidence>
<reference evidence="8 9" key="1">
    <citation type="submission" date="2018-08" db="EMBL/GenBank/DDBJ databases">
        <title>Fibrisoma montanum sp. nov., isolated from Danxia mountain soil.</title>
        <authorList>
            <person name="Huang Y."/>
        </authorList>
    </citation>
    <scope>NUCLEOTIDE SEQUENCE [LARGE SCALE GENOMIC DNA]</scope>
    <source>
        <strain evidence="8 9">HYT19</strain>
    </source>
</reference>
<keyword evidence="2" id="KW-1003">Cell membrane</keyword>
<dbReference type="InterPro" id="IPR023845">
    <property type="entry name" value="DUF3817_TM"/>
</dbReference>
<proteinExistence type="predicted"/>
<keyword evidence="4 6" id="KW-1133">Transmembrane helix</keyword>
<feature type="transmembrane region" description="Helical" evidence="6">
    <location>
        <begin position="75"/>
        <end position="92"/>
    </location>
</feature>
<dbReference type="RefSeq" id="WP_119666846.1">
    <property type="nucleotide sequence ID" value="NZ_QXED01000002.1"/>
</dbReference>
<dbReference type="PANTHER" id="PTHR40077">
    <property type="entry name" value="MEMBRANE PROTEIN-RELATED"/>
    <property type="match status" value="1"/>
</dbReference>
<name>A0A418MDR0_9BACT</name>
<keyword evidence="9" id="KW-1185">Reference proteome</keyword>
<evidence type="ECO:0000256" key="6">
    <source>
        <dbReference type="SAM" id="Phobius"/>
    </source>
</evidence>
<comment type="subcellular location">
    <subcellularLocation>
        <location evidence="1">Cell membrane</location>
        <topology evidence="1">Multi-pass membrane protein</topology>
    </subcellularLocation>
</comment>
<evidence type="ECO:0000256" key="4">
    <source>
        <dbReference type="ARBA" id="ARBA00022989"/>
    </source>
</evidence>
<dbReference type="PANTHER" id="PTHR40077:SF1">
    <property type="entry name" value="MEMBRANE PROTEIN"/>
    <property type="match status" value="1"/>
</dbReference>
<evidence type="ECO:0000256" key="1">
    <source>
        <dbReference type="ARBA" id="ARBA00004651"/>
    </source>
</evidence>
<keyword evidence="5 6" id="KW-0472">Membrane</keyword>
<protein>
    <submittedName>
        <fullName evidence="8">DUF3817 domain-containing protein</fullName>
    </submittedName>
</protein>
<keyword evidence="3 6" id="KW-0812">Transmembrane</keyword>
<evidence type="ECO:0000256" key="2">
    <source>
        <dbReference type="ARBA" id="ARBA00022475"/>
    </source>
</evidence>
<organism evidence="8 9">
    <name type="scientific">Fibrisoma montanum</name>
    <dbReference type="NCBI Taxonomy" id="2305895"/>
    <lineage>
        <taxon>Bacteria</taxon>
        <taxon>Pseudomonadati</taxon>
        <taxon>Bacteroidota</taxon>
        <taxon>Cytophagia</taxon>
        <taxon>Cytophagales</taxon>
        <taxon>Spirosomataceae</taxon>
        <taxon>Fibrisoma</taxon>
    </lineage>
</organism>
<dbReference type="Pfam" id="PF12823">
    <property type="entry name" value="DUF3817"/>
    <property type="match status" value="1"/>
</dbReference>